<dbReference type="EMBL" id="CP076022">
    <property type="protein sequence ID" value="QWC10329.1"/>
    <property type="molecule type" value="Genomic_DNA"/>
</dbReference>
<dbReference type="SMART" id="SM00530">
    <property type="entry name" value="HTH_XRE"/>
    <property type="match status" value="1"/>
</dbReference>
<dbReference type="GO" id="GO:0003677">
    <property type="term" value="F:DNA binding"/>
    <property type="evidence" value="ECO:0007669"/>
    <property type="project" value="InterPro"/>
</dbReference>
<dbReference type="InterPro" id="IPR010982">
    <property type="entry name" value="Lambda_DNA-bd_dom_sf"/>
</dbReference>
<evidence type="ECO:0000313" key="2">
    <source>
        <dbReference type="EMBL" id="QWC10329.1"/>
    </source>
</evidence>
<dbReference type="PROSITE" id="PS50943">
    <property type="entry name" value="HTH_CROC1"/>
    <property type="match status" value="1"/>
</dbReference>
<dbReference type="CDD" id="cd00093">
    <property type="entry name" value="HTH_XRE"/>
    <property type="match status" value="1"/>
</dbReference>
<organism evidence="2 3">
    <name type="scientific">Arthrobacter jiangjiafuii</name>
    <dbReference type="NCBI Taxonomy" id="2817475"/>
    <lineage>
        <taxon>Bacteria</taxon>
        <taxon>Bacillati</taxon>
        <taxon>Actinomycetota</taxon>
        <taxon>Actinomycetes</taxon>
        <taxon>Micrococcales</taxon>
        <taxon>Micrococcaceae</taxon>
        <taxon>Arthrobacter</taxon>
    </lineage>
</organism>
<dbReference type="KEGG" id="ajg:KKR91_01345"/>
<dbReference type="InterPro" id="IPR001387">
    <property type="entry name" value="Cro/C1-type_HTH"/>
</dbReference>
<name>A0A975M641_9MICC</name>
<dbReference type="Proteomes" id="UP000676885">
    <property type="component" value="Chromosome"/>
</dbReference>
<dbReference type="Gene3D" id="1.10.260.40">
    <property type="entry name" value="lambda repressor-like DNA-binding domains"/>
    <property type="match status" value="1"/>
</dbReference>
<proteinExistence type="predicted"/>
<dbReference type="SUPFAM" id="SSF47413">
    <property type="entry name" value="lambda repressor-like DNA-binding domains"/>
    <property type="match status" value="1"/>
</dbReference>
<dbReference type="AlphaFoldDB" id="A0A975M641"/>
<protein>
    <submittedName>
        <fullName evidence="2">Helix-turn-helix transcriptional regulator</fullName>
    </submittedName>
</protein>
<dbReference type="Pfam" id="PF01381">
    <property type="entry name" value="HTH_3"/>
    <property type="match status" value="1"/>
</dbReference>
<evidence type="ECO:0000313" key="3">
    <source>
        <dbReference type="Proteomes" id="UP000676885"/>
    </source>
</evidence>
<dbReference type="RefSeq" id="WP_210231479.1">
    <property type="nucleotide sequence ID" value="NZ_CP076022.1"/>
</dbReference>
<sequence>MNTYGDRLEAAVITQLRVELAARDMTQQDFAAAVEITPATLNRYMKGHRSIPMQTFFKMAEVLGKPAKELMQQAEARL</sequence>
<keyword evidence="3" id="KW-1185">Reference proteome</keyword>
<evidence type="ECO:0000259" key="1">
    <source>
        <dbReference type="PROSITE" id="PS50943"/>
    </source>
</evidence>
<feature type="domain" description="HTH cro/C1-type" evidence="1">
    <location>
        <begin position="16"/>
        <end position="70"/>
    </location>
</feature>
<reference evidence="2 3" key="1">
    <citation type="submission" date="2021-05" db="EMBL/GenBank/DDBJ databases">
        <title>Novel species in genus Arthrobacter.</title>
        <authorList>
            <person name="Zhang G."/>
        </authorList>
    </citation>
    <scope>NUCLEOTIDE SEQUENCE [LARGE SCALE GENOMIC DNA]</scope>
    <source>
        <strain evidence="3">zg-ZUI227</strain>
    </source>
</reference>
<accession>A0A975M641</accession>
<gene>
    <name evidence="2" type="ORF">KKR91_01345</name>
</gene>